<keyword evidence="2" id="KW-1185">Reference proteome</keyword>
<dbReference type="Proteomes" id="UP001497516">
    <property type="component" value="Chromosome 10"/>
</dbReference>
<reference evidence="1 2" key="1">
    <citation type="submission" date="2024-04" db="EMBL/GenBank/DDBJ databases">
        <authorList>
            <person name="Fracassetti M."/>
        </authorList>
    </citation>
    <scope>NUCLEOTIDE SEQUENCE [LARGE SCALE GENOMIC DNA]</scope>
</reference>
<protein>
    <submittedName>
        <fullName evidence="1">Uncharacterized protein</fullName>
    </submittedName>
</protein>
<gene>
    <name evidence="1" type="ORF">LTRI10_LOCUS9962</name>
</gene>
<evidence type="ECO:0000313" key="1">
    <source>
        <dbReference type="EMBL" id="CAL1363524.1"/>
    </source>
</evidence>
<proteinExistence type="predicted"/>
<accession>A0AAV2D3J2</accession>
<name>A0AAV2D3J2_9ROSI</name>
<dbReference type="InterPro" id="IPR011990">
    <property type="entry name" value="TPR-like_helical_dom_sf"/>
</dbReference>
<organism evidence="1 2">
    <name type="scientific">Linum trigynum</name>
    <dbReference type="NCBI Taxonomy" id="586398"/>
    <lineage>
        <taxon>Eukaryota</taxon>
        <taxon>Viridiplantae</taxon>
        <taxon>Streptophyta</taxon>
        <taxon>Embryophyta</taxon>
        <taxon>Tracheophyta</taxon>
        <taxon>Spermatophyta</taxon>
        <taxon>Magnoliopsida</taxon>
        <taxon>eudicotyledons</taxon>
        <taxon>Gunneridae</taxon>
        <taxon>Pentapetalae</taxon>
        <taxon>rosids</taxon>
        <taxon>fabids</taxon>
        <taxon>Malpighiales</taxon>
        <taxon>Linaceae</taxon>
        <taxon>Linum</taxon>
    </lineage>
</organism>
<evidence type="ECO:0000313" key="2">
    <source>
        <dbReference type="Proteomes" id="UP001497516"/>
    </source>
</evidence>
<sequence>MAMFSGTPSCVRIHLLAVANALMDFYAKCDDVKAAHRIFYVTDRRDLISWNSILDAFAGRSEAQFVHNHHRDIRDFL</sequence>
<dbReference type="EMBL" id="OZ034814">
    <property type="protein sequence ID" value="CAL1363524.1"/>
    <property type="molecule type" value="Genomic_DNA"/>
</dbReference>
<dbReference type="AlphaFoldDB" id="A0AAV2D3J2"/>
<dbReference type="Gene3D" id="1.25.40.10">
    <property type="entry name" value="Tetratricopeptide repeat domain"/>
    <property type="match status" value="1"/>
</dbReference>